<dbReference type="GO" id="GO:0051537">
    <property type="term" value="F:2 iron, 2 sulfur cluster binding"/>
    <property type="evidence" value="ECO:0007669"/>
    <property type="project" value="InterPro"/>
</dbReference>
<organism evidence="2 3">
    <name type="scientific">Marinomonas alcarazii</name>
    <dbReference type="NCBI Taxonomy" id="491949"/>
    <lineage>
        <taxon>Bacteria</taxon>
        <taxon>Pseudomonadati</taxon>
        <taxon>Pseudomonadota</taxon>
        <taxon>Gammaproteobacteria</taxon>
        <taxon>Oceanospirillales</taxon>
        <taxon>Oceanospirillaceae</taxon>
        <taxon>Marinomonas</taxon>
    </lineage>
</organism>
<accession>A0A318UV99</accession>
<dbReference type="InterPro" id="IPR023998">
    <property type="entry name" value="FCR-like"/>
</dbReference>
<sequence>MERLIDRLFNTARSYIPALDGEEGGSDEKPNTANLSAKNPEQALRVLHNKLQEAHPETGAPYWRVRSWGLVCWQPVYLAMICVYQLKAIPQRLQDLEQKQSGEMIAGYCLPDGIWHEGNHEFLISCVCQQLNALFQSFANAHVGAFGGQPALYRGLLADQLMSALIAIGNRLPIEQKFDLEQDFRDWAEAMNLPLKPLAGLHLQETDAPVFVRHTCCLHFRRDDGKLCANCPRLRTKNTKKKQLISH</sequence>
<dbReference type="InterPro" id="IPR024726">
    <property type="entry name" value="FhuF_C"/>
</dbReference>
<name>A0A318UV99_9GAMM</name>
<dbReference type="AlphaFoldDB" id="A0A318UV99"/>
<evidence type="ECO:0000259" key="1">
    <source>
        <dbReference type="Pfam" id="PF11575"/>
    </source>
</evidence>
<reference evidence="2 3" key="1">
    <citation type="submission" date="2018-06" db="EMBL/GenBank/DDBJ databases">
        <title>Genomic Encyclopedia of Type Strains, Phase III (KMG-III): the genomes of soil and plant-associated and newly described type strains.</title>
        <authorList>
            <person name="Whitman W."/>
        </authorList>
    </citation>
    <scope>NUCLEOTIDE SEQUENCE [LARGE SCALE GENOMIC DNA]</scope>
    <source>
        <strain evidence="2 3">CECT 7730</strain>
    </source>
</reference>
<dbReference type="Pfam" id="PF11575">
    <property type="entry name" value="FhuF_C"/>
    <property type="match status" value="1"/>
</dbReference>
<gene>
    <name evidence="2" type="ORF">DFP75_10677</name>
</gene>
<dbReference type="Proteomes" id="UP000247551">
    <property type="component" value="Unassembled WGS sequence"/>
</dbReference>
<feature type="domain" description="Ferric siderophore reductase C-terminal" evidence="1">
    <location>
        <begin position="213"/>
        <end position="233"/>
    </location>
</feature>
<dbReference type="RefSeq" id="WP_110576292.1">
    <property type="nucleotide sequence ID" value="NZ_QKLW01000006.1"/>
</dbReference>
<dbReference type="EMBL" id="QKLW01000006">
    <property type="protein sequence ID" value="PYF80436.1"/>
    <property type="molecule type" value="Genomic_DNA"/>
</dbReference>
<evidence type="ECO:0000313" key="3">
    <source>
        <dbReference type="Proteomes" id="UP000247551"/>
    </source>
</evidence>
<proteinExistence type="predicted"/>
<comment type="caution">
    <text evidence="2">The sequence shown here is derived from an EMBL/GenBank/DDBJ whole genome shotgun (WGS) entry which is preliminary data.</text>
</comment>
<protein>
    <submittedName>
        <fullName evidence="2">Siderophore ferric iron reductase</fullName>
    </submittedName>
</protein>
<dbReference type="NCBIfam" id="TIGR03950">
    <property type="entry name" value="sidero_Fe_reduc"/>
    <property type="match status" value="1"/>
</dbReference>
<keyword evidence="3" id="KW-1185">Reference proteome</keyword>
<evidence type="ECO:0000313" key="2">
    <source>
        <dbReference type="EMBL" id="PYF80436.1"/>
    </source>
</evidence>